<dbReference type="PRINTS" id="PR00081">
    <property type="entry name" value="GDHRDH"/>
</dbReference>
<dbReference type="EC" id="1.1.1.385" evidence="3"/>
<comment type="caution">
    <text evidence="3">The sequence shown here is derived from an EMBL/GenBank/DDBJ whole genome shotgun (WGS) entry which is preliminary data.</text>
</comment>
<name>A0A645EI33_9ZZZZ</name>
<evidence type="ECO:0000256" key="1">
    <source>
        <dbReference type="ARBA" id="ARBA00006484"/>
    </source>
</evidence>
<accession>A0A645EI33</accession>
<dbReference type="Gene3D" id="3.40.50.720">
    <property type="entry name" value="NAD(P)-binding Rossmann-like Domain"/>
    <property type="match status" value="1"/>
</dbReference>
<dbReference type="PRINTS" id="PR00080">
    <property type="entry name" value="SDRFAMILY"/>
</dbReference>
<reference evidence="3" key="1">
    <citation type="submission" date="2019-08" db="EMBL/GenBank/DDBJ databases">
        <authorList>
            <person name="Kucharzyk K."/>
            <person name="Murdoch R.W."/>
            <person name="Higgins S."/>
            <person name="Loffler F."/>
        </authorList>
    </citation>
    <scope>NUCLEOTIDE SEQUENCE</scope>
</reference>
<gene>
    <name evidence="3" type="primary">bacC_23</name>
    <name evidence="3" type="ORF">SDC9_148130</name>
</gene>
<dbReference type="Pfam" id="PF13561">
    <property type="entry name" value="adh_short_C2"/>
    <property type="match status" value="1"/>
</dbReference>
<dbReference type="PANTHER" id="PTHR42760">
    <property type="entry name" value="SHORT-CHAIN DEHYDROGENASES/REDUCTASES FAMILY MEMBER"/>
    <property type="match status" value="1"/>
</dbReference>
<protein>
    <submittedName>
        <fullName evidence="3">Dihydroanticapsin 7-dehydrogenase</fullName>
        <ecNumber evidence="3">1.1.1.385</ecNumber>
    </submittedName>
</protein>
<organism evidence="3">
    <name type="scientific">bioreactor metagenome</name>
    <dbReference type="NCBI Taxonomy" id="1076179"/>
    <lineage>
        <taxon>unclassified sequences</taxon>
        <taxon>metagenomes</taxon>
        <taxon>ecological metagenomes</taxon>
    </lineage>
</organism>
<dbReference type="InterPro" id="IPR036291">
    <property type="entry name" value="NAD(P)-bd_dom_sf"/>
</dbReference>
<dbReference type="AlphaFoldDB" id="A0A645EI33"/>
<dbReference type="EMBL" id="VSSQ01046963">
    <property type="protein sequence ID" value="MPN00932.1"/>
    <property type="molecule type" value="Genomic_DNA"/>
</dbReference>
<sequence>MITQKSGKIINISSALGLVAEKQVLPYLIAKAGVLHLTKGLAVEWAQHNIQVNAICPGYVITDNNRDTLSQESVASGLLRKFPLRRFARSEEIAGAAVFLASDASGYMTGQPIVIDGGWTAM</sequence>
<proteinExistence type="inferred from homology"/>
<dbReference type="SUPFAM" id="SSF51735">
    <property type="entry name" value="NAD(P)-binding Rossmann-fold domains"/>
    <property type="match status" value="1"/>
</dbReference>
<dbReference type="GO" id="GO:0016616">
    <property type="term" value="F:oxidoreductase activity, acting on the CH-OH group of donors, NAD or NADP as acceptor"/>
    <property type="evidence" value="ECO:0007669"/>
    <property type="project" value="TreeGrafter"/>
</dbReference>
<keyword evidence="2 3" id="KW-0560">Oxidoreductase</keyword>
<evidence type="ECO:0000256" key="2">
    <source>
        <dbReference type="ARBA" id="ARBA00023002"/>
    </source>
</evidence>
<evidence type="ECO:0000313" key="3">
    <source>
        <dbReference type="EMBL" id="MPN00932.1"/>
    </source>
</evidence>
<dbReference type="InterPro" id="IPR002347">
    <property type="entry name" value="SDR_fam"/>
</dbReference>
<comment type="similarity">
    <text evidence="1">Belongs to the short-chain dehydrogenases/reductases (SDR) family.</text>
</comment>
<dbReference type="PANTHER" id="PTHR42760:SF115">
    <property type="entry name" value="3-OXOACYL-[ACYL-CARRIER-PROTEIN] REDUCTASE FABG"/>
    <property type="match status" value="1"/>
</dbReference>